<dbReference type="NCBIfam" id="NF003843">
    <property type="entry name" value="PRK05422.1"/>
    <property type="match status" value="1"/>
</dbReference>
<dbReference type="InterPro" id="IPR020081">
    <property type="entry name" value="SsrA-bd_prot_CS"/>
</dbReference>
<proteinExistence type="inferred from homology"/>
<dbReference type="GO" id="GO:0005829">
    <property type="term" value="C:cytosol"/>
    <property type="evidence" value="ECO:0007669"/>
    <property type="project" value="TreeGrafter"/>
</dbReference>
<keyword evidence="2 3" id="KW-0694">RNA-binding</keyword>
<dbReference type="PANTHER" id="PTHR30308:SF2">
    <property type="entry name" value="SSRA-BINDING PROTEIN"/>
    <property type="match status" value="1"/>
</dbReference>
<dbReference type="Pfam" id="PF01668">
    <property type="entry name" value="SmpB"/>
    <property type="match status" value="1"/>
</dbReference>
<protein>
    <recommendedName>
        <fullName evidence="3">SsrA-binding protein</fullName>
    </recommendedName>
    <alternativeName>
        <fullName evidence="3">Small protein B</fullName>
    </alternativeName>
</protein>
<dbReference type="AlphaFoldDB" id="A0A932YYI5"/>
<dbReference type="InterPro" id="IPR000037">
    <property type="entry name" value="SsrA-bd_prot"/>
</dbReference>
<organism evidence="4 5">
    <name type="scientific">Candidatus Sungiibacteriota bacterium</name>
    <dbReference type="NCBI Taxonomy" id="2750080"/>
    <lineage>
        <taxon>Bacteria</taxon>
        <taxon>Candidatus Sungiibacteriota</taxon>
    </lineage>
</organism>
<dbReference type="GO" id="GO:0070930">
    <property type="term" value="P:trans-translation-dependent protein tagging"/>
    <property type="evidence" value="ECO:0007669"/>
    <property type="project" value="TreeGrafter"/>
</dbReference>
<sequence length="144" mass="16325">MVSLAENRKARFDYEVLEDYEAGIQLEGHEVKSAKTGGMSIAGSFVILRGGDAWLLNASIRPYQPKNVPADYDPTRSRKLLLRREELEELLGRTSQKGLTIVPLEVYTARGKVKVRIALARRRKTADKREVLKRRAAEREMGMP</sequence>
<comment type="subcellular location">
    <subcellularLocation>
        <location evidence="3">Cytoplasm</location>
    </subcellularLocation>
    <text evidence="3">The tmRNA-SmpB complex associates with stalled 70S ribosomes.</text>
</comment>
<dbReference type="NCBIfam" id="TIGR00086">
    <property type="entry name" value="smpB"/>
    <property type="match status" value="1"/>
</dbReference>
<dbReference type="EMBL" id="JACQMI010000004">
    <property type="protein sequence ID" value="MBI4132563.1"/>
    <property type="molecule type" value="Genomic_DNA"/>
</dbReference>
<dbReference type="CDD" id="cd09294">
    <property type="entry name" value="SmpB"/>
    <property type="match status" value="1"/>
</dbReference>
<dbReference type="InterPro" id="IPR023620">
    <property type="entry name" value="SmpB"/>
</dbReference>
<evidence type="ECO:0000313" key="5">
    <source>
        <dbReference type="Proteomes" id="UP000756703"/>
    </source>
</evidence>
<dbReference type="PROSITE" id="PS01317">
    <property type="entry name" value="SSRP"/>
    <property type="match status" value="1"/>
</dbReference>
<accession>A0A932YYI5</accession>
<dbReference type="Proteomes" id="UP000756703">
    <property type="component" value="Unassembled WGS sequence"/>
</dbReference>
<evidence type="ECO:0000256" key="1">
    <source>
        <dbReference type="ARBA" id="ARBA00022490"/>
    </source>
</evidence>
<reference evidence="4" key="1">
    <citation type="submission" date="2020-07" db="EMBL/GenBank/DDBJ databases">
        <title>Huge and variable diversity of episymbiotic CPR bacteria and DPANN archaea in groundwater ecosystems.</title>
        <authorList>
            <person name="He C.Y."/>
            <person name="Keren R."/>
            <person name="Whittaker M."/>
            <person name="Farag I.F."/>
            <person name="Doudna J."/>
            <person name="Cate J.H.D."/>
            <person name="Banfield J.F."/>
        </authorList>
    </citation>
    <scope>NUCLEOTIDE SEQUENCE</scope>
    <source>
        <strain evidence="4">NC_groundwater_1225_Ag_S-0.1um_56_177</strain>
    </source>
</reference>
<evidence type="ECO:0000313" key="4">
    <source>
        <dbReference type="EMBL" id="MBI4132563.1"/>
    </source>
</evidence>
<gene>
    <name evidence="3 4" type="primary">smpB</name>
    <name evidence="4" type="ORF">HY473_00480</name>
</gene>
<evidence type="ECO:0000256" key="3">
    <source>
        <dbReference type="HAMAP-Rule" id="MF_00023"/>
    </source>
</evidence>
<dbReference type="Gene3D" id="2.40.280.10">
    <property type="match status" value="1"/>
</dbReference>
<comment type="similarity">
    <text evidence="3">Belongs to the SmpB family.</text>
</comment>
<evidence type="ECO:0000256" key="2">
    <source>
        <dbReference type="ARBA" id="ARBA00022884"/>
    </source>
</evidence>
<dbReference type="HAMAP" id="MF_00023">
    <property type="entry name" value="SmpB"/>
    <property type="match status" value="1"/>
</dbReference>
<comment type="function">
    <text evidence="3">Required for rescue of stalled ribosomes mediated by trans-translation. Binds to transfer-messenger RNA (tmRNA), required for stable association of tmRNA with ribosomes. tmRNA and SmpB together mimic tRNA shape, replacing the anticodon stem-loop with SmpB. tmRNA is encoded by the ssrA gene; the 2 termini fold to resemble tRNA(Ala) and it encodes a 'tag peptide', a short internal open reading frame. During trans-translation Ala-aminoacylated tmRNA acts like a tRNA, entering the A-site of stalled ribosomes, displacing the stalled mRNA. The ribosome then switches to translate the ORF on the tmRNA; the nascent peptide is terminated with the 'tag peptide' encoded by the tmRNA and targeted for degradation. The ribosome is freed to recommence translation, which seems to be the essential function of trans-translation.</text>
</comment>
<keyword evidence="1 3" id="KW-0963">Cytoplasm</keyword>
<name>A0A932YYI5_9BACT</name>
<dbReference type="SUPFAM" id="SSF74982">
    <property type="entry name" value="Small protein B (SmpB)"/>
    <property type="match status" value="1"/>
</dbReference>
<dbReference type="GO" id="GO:0070929">
    <property type="term" value="P:trans-translation"/>
    <property type="evidence" value="ECO:0007669"/>
    <property type="project" value="UniProtKB-UniRule"/>
</dbReference>
<dbReference type="PANTHER" id="PTHR30308">
    <property type="entry name" value="TMRNA-BINDING COMPONENT OF TRANS-TRANSLATION TAGGING COMPLEX"/>
    <property type="match status" value="1"/>
</dbReference>
<comment type="caution">
    <text evidence="4">The sequence shown here is derived from an EMBL/GenBank/DDBJ whole genome shotgun (WGS) entry which is preliminary data.</text>
</comment>
<dbReference type="GO" id="GO:0003723">
    <property type="term" value="F:RNA binding"/>
    <property type="evidence" value="ECO:0007669"/>
    <property type="project" value="UniProtKB-UniRule"/>
</dbReference>